<name>A0ABW2FVP6_9ACTN</name>
<dbReference type="RefSeq" id="WP_345709141.1">
    <property type="nucleotide sequence ID" value="NZ_BAABKV010000001.1"/>
</dbReference>
<proteinExistence type="predicted"/>
<accession>A0ABW2FVP6</accession>
<dbReference type="EMBL" id="JBHTAJ010000013">
    <property type="protein sequence ID" value="MFC7179680.1"/>
    <property type="molecule type" value="Genomic_DNA"/>
</dbReference>
<keyword evidence="2" id="KW-1185">Reference proteome</keyword>
<evidence type="ECO:0000313" key="2">
    <source>
        <dbReference type="Proteomes" id="UP001596435"/>
    </source>
</evidence>
<evidence type="ECO:0008006" key="3">
    <source>
        <dbReference type="Google" id="ProtNLM"/>
    </source>
</evidence>
<dbReference type="Proteomes" id="UP001596435">
    <property type="component" value="Unassembled WGS sequence"/>
</dbReference>
<protein>
    <recommendedName>
        <fullName evidence="3">PASTA domain-containing protein</fullName>
    </recommendedName>
</protein>
<sequence length="188" mass="20324">MPPTGRTFPTPLTSLASVTFRIPLALLVPLALLGLGGCMPTTTGPHDQLPVMARADAQAWARHMTAYMAEAAGITLTDSTADPAFRPCTGRNGETAPDDRFSLSYAVDSTVPLPQHPEAVRRIRQMLEGRGFEVRSYREEWQGEPSALLDAYEPTGHYLVSAETGGGTDRLLLRISTPCLRPPPAPTR</sequence>
<gene>
    <name evidence="1" type="ORF">ACFQMG_08900</name>
</gene>
<evidence type="ECO:0000313" key="1">
    <source>
        <dbReference type="EMBL" id="MFC7179680.1"/>
    </source>
</evidence>
<reference evidence="2" key="1">
    <citation type="journal article" date="2019" name="Int. J. Syst. Evol. Microbiol.">
        <title>The Global Catalogue of Microorganisms (GCM) 10K type strain sequencing project: providing services to taxonomists for standard genome sequencing and annotation.</title>
        <authorList>
            <consortium name="The Broad Institute Genomics Platform"/>
            <consortium name="The Broad Institute Genome Sequencing Center for Infectious Disease"/>
            <person name="Wu L."/>
            <person name="Ma J."/>
        </authorList>
    </citation>
    <scope>NUCLEOTIDE SEQUENCE [LARGE SCALE GENOMIC DNA]</scope>
    <source>
        <strain evidence="2">CGMCC 1.12859</strain>
    </source>
</reference>
<comment type="caution">
    <text evidence="1">The sequence shown here is derived from an EMBL/GenBank/DDBJ whole genome shotgun (WGS) entry which is preliminary data.</text>
</comment>
<organism evidence="1 2">
    <name type="scientific">Kitasatospora paranensis</name>
    <dbReference type="NCBI Taxonomy" id="258053"/>
    <lineage>
        <taxon>Bacteria</taxon>
        <taxon>Bacillati</taxon>
        <taxon>Actinomycetota</taxon>
        <taxon>Actinomycetes</taxon>
        <taxon>Kitasatosporales</taxon>
        <taxon>Streptomycetaceae</taxon>
        <taxon>Kitasatospora</taxon>
    </lineage>
</organism>